<dbReference type="PANTHER" id="PTHR30149:SF0">
    <property type="entry name" value="HYDROGENASE MATURATION FACTOR HYPD"/>
    <property type="match status" value="1"/>
</dbReference>
<comment type="similarity">
    <text evidence="1">Belongs to the HypD family.</text>
</comment>
<evidence type="ECO:0000256" key="3">
    <source>
        <dbReference type="ARBA" id="ARBA00023004"/>
    </source>
</evidence>
<organism evidence="4 5">
    <name type="scientific">candidate division WOR-3 bacterium</name>
    <dbReference type="NCBI Taxonomy" id="2052148"/>
    <lineage>
        <taxon>Bacteria</taxon>
        <taxon>Bacteria division WOR-3</taxon>
    </lineage>
</organism>
<dbReference type="AlphaFoldDB" id="A0A937XFB0"/>
<dbReference type="InterPro" id="IPR042243">
    <property type="entry name" value="HypD_1"/>
</dbReference>
<dbReference type="GO" id="GO:0005506">
    <property type="term" value="F:iron ion binding"/>
    <property type="evidence" value="ECO:0007669"/>
    <property type="project" value="TreeGrafter"/>
</dbReference>
<name>A0A937XFB0_UNCW3</name>
<comment type="caution">
    <text evidence="4">The sequence shown here is derived from an EMBL/GenBank/DDBJ whole genome shotgun (WGS) entry which is preliminary data.</text>
</comment>
<evidence type="ECO:0000313" key="4">
    <source>
        <dbReference type="EMBL" id="MBM3331021.1"/>
    </source>
</evidence>
<dbReference type="GO" id="GO:0051539">
    <property type="term" value="F:4 iron, 4 sulfur cluster binding"/>
    <property type="evidence" value="ECO:0007669"/>
    <property type="project" value="TreeGrafter"/>
</dbReference>
<dbReference type="InterPro" id="IPR042244">
    <property type="entry name" value="HypD_2_sf"/>
</dbReference>
<proteinExistence type="inferred from homology"/>
<accession>A0A937XFB0</accession>
<dbReference type="PANTHER" id="PTHR30149">
    <property type="entry name" value="HYDROGENASE PROTEIN ASSEMBLY PROTEIN HYPD"/>
    <property type="match status" value="1"/>
</dbReference>
<dbReference type="NCBIfam" id="TIGR00075">
    <property type="entry name" value="hypD"/>
    <property type="match status" value="1"/>
</dbReference>
<sequence>MDEGALERALLSRVNNLVIELCETRRTINLMEVCGTHTMAISGFGIRRAVDPRLRLLSGPGCPVCVTAQAEIDAAIGIAGEQGVAVVTFGDMMRVPGTRTSLEHEKAIGADVRVVYSPLDAMRLAEAEPDRQFVFLGVGFETTAPTVAATVIAAQESKVSNFYVLSMFKTIPRALEAIASSDRVNVDGFILPGHVSTIIGTRPYEFLRDKYHLPSCVVGFEALDVLQGIHMLLEQVKSGPRVEIQYTRSVKPEGNRTAIQVMETVFEPGDAEWRGLGTIRGSGLGFRQGFREFDARKRFRIAELRTPNAKRQTRCRCGDVMLGVIVPPECKLFAKTCSPESPVGPCMVSTEGACAAYYKYER</sequence>
<evidence type="ECO:0000256" key="2">
    <source>
        <dbReference type="ARBA" id="ARBA00022723"/>
    </source>
</evidence>
<dbReference type="EMBL" id="VGIR01000016">
    <property type="protein sequence ID" value="MBM3331021.1"/>
    <property type="molecule type" value="Genomic_DNA"/>
</dbReference>
<dbReference type="GO" id="GO:0070025">
    <property type="term" value="F:carbon monoxide binding"/>
    <property type="evidence" value="ECO:0007669"/>
    <property type="project" value="TreeGrafter"/>
</dbReference>
<gene>
    <name evidence="4" type="primary">hypD</name>
    <name evidence="4" type="ORF">FJY68_04115</name>
</gene>
<reference evidence="4" key="1">
    <citation type="submission" date="2019-03" db="EMBL/GenBank/DDBJ databases">
        <title>Lake Tanganyika Metagenome-Assembled Genomes (MAGs).</title>
        <authorList>
            <person name="Tran P."/>
        </authorList>
    </citation>
    <scope>NUCLEOTIDE SEQUENCE</scope>
    <source>
        <strain evidence="4">K_DeepCast_150m_m2_040</strain>
    </source>
</reference>
<keyword evidence="2" id="KW-0479">Metal-binding</keyword>
<evidence type="ECO:0000313" key="5">
    <source>
        <dbReference type="Proteomes" id="UP000779900"/>
    </source>
</evidence>
<dbReference type="Gene3D" id="6.10.20.100">
    <property type="match status" value="1"/>
</dbReference>
<dbReference type="Gene3D" id="3.40.50.11740">
    <property type="entry name" value="HypD, alpha/beta domain 2"/>
    <property type="match status" value="2"/>
</dbReference>
<dbReference type="PIRSF" id="PIRSF005622">
    <property type="entry name" value="Hydrgn_mat_hypD"/>
    <property type="match status" value="1"/>
</dbReference>
<keyword evidence="3" id="KW-0408">Iron</keyword>
<dbReference type="Pfam" id="PF01924">
    <property type="entry name" value="HypD"/>
    <property type="match status" value="1"/>
</dbReference>
<dbReference type="Proteomes" id="UP000779900">
    <property type="component" value="Unassembled WGS sequence"/>
</dbReference>
<protein>
    <submittedName>
        <fullName evidence="4">Hydrogenase formation protein HypD</fullName>
    </submittedName>
</protein>
<evidence type="ECO:0000256" key="1">
    <source>
        <dbReference type="ARBA" id="ARBA00007888"/>
    </source>
</evidence>
<dbReference type="InterPro" id="IPR002780">
    <property type="entry name" value="Hyd_form_HypD"/>
</dbReference>
<dbReference type="GO" id="GO:0051604">
    <property type="term" value="P:protein maturation"/>
    <property type="evidence" value="ECO:0007669"/>
    <property type="project" value="TreeGrafter"/>
</dbReference>